<evidence type="ECO:0000256" key="2">
    <source>
        <dbReference type="PROSITE-ProRule" id="PRU00192"/>
    </source>
</evidence>
<organism evidence="6 7">
    <name type="scientific">Mycena maculata</name>
    <dbReference type="NCBI Taxonomy" id="230809"/>
    <lineage>
        <taxon>Eukaryota</taxon>
        <taxon>Fungi</taxon>
        <taxon>Dikarya</taxon>
        <taxon>Basidiomycota</taxon>
        <taxon>Agaricomycotina</taxon>
        <taxon>Agaricomycetes</taxon>
        <taxon>Agaricomycetidae</taxon>
        <taxon>Agaricales</taxon>
        <taxon>Marasmiineae</taxon>
        <taxon>Mycenaceae</taxon>
        <taxon>Mycena</taxon>
    </lineage>
</organism>
<feature type="compositionally biased region" description="Basic residues" evidence="3">
    <location>
        <begin position="153"/>
        <end position="163"/>
    </location>
</feature>
<feature type="transmembrane region" description="Helical" evidence="4">
    <location>
        <begin position="51"/>
        <end position="72"/>
    </location>
</feature>
<accession>A0AAD7NS55</accession>
<reference evidence="6" key="1">
    <citation type="submission" date="2023-03" db="EMBL/GenBank/DDBJ databases">
        <title>Massive genome expansion in bonnet fungi (Mycena s.s.) driven by repeated elements and novel gene families across ecological guilds.</title>
        <authorList>
            <consortium name="Lawrence Berkeley National Laboratory"/>
            <person name="Harder C.B."/>
            <person name="Miyauchi S."/>
            <person name="Viragh M."/>
            <person name="Kuo A."/>
            <person name="Thoen E."/>
            <person name="Andreopoulos B."/>
            <person name="Lu D."/>
            <person name="Skrede I."/>
            <person name="Drula E."/>
            <person name="Henrissat B."/>
            <person name="Morin E."/>
            <person name="Kohler A."/>
            <person name="Barry K."/>
            <person name="LaButti K."/>
            <person name="Morin E."/>
            <person name="Salamov A."/>
            <person name="Lipzen A."/>
            <person name="Mereny Z."/>
            <person name="Hegedus B."/>
            <person name="Baldrian P."/>
            <person name="Stursova M."/>
            <person name="Weitz H."/>
            <person name="Taylor A."/>
            <person name="Grigoriev I.V."/>
            <person name="Nagy L.G."/>
            <person name="Martin F."/>
            <person name="Kauserud H."/>
        </authorList>
    </citation>
    <scope>NUCLEOTIDE SEQUENCE</scope>
    <source>
        <strain evidence="6">CBHHK188m</strain>
    </source>
</reference>
<evidence type="ECO:0000256" key="4">
    <source>
        <dbReference type="SAM" id="Phobius"/>
    </source>
</evidence>
<protein>
    <recommendedName>
        <fullName evidence="5">SH3 domain-containing protein</fullName>
    </recommendedName>
</protein>
<dbReference type="AlphaFoldDB" id="A0AAD7NS55"/>
<dbReference type="Gene3D" id="2.30.30.40">
    <property type="entry name" value="SH3 Domains"/>
    <property type="match status" value="1"/>
</dbReference>
<keyword evidence="4" id="KW-1133">Transmembrane helix</keyword>
<dbReference type="InterPro" id="IPR036028">
    <property type="entry name" value="SH3-like_dom_sf"/>
</dbReference>
<dbReference type="SUPFAM" id="SSF50044">
    <property type="entry name" value="SH3-domain"/>
    <property type="match status" value="1"/>
</dbReference>
<dbReference type="PROSITE" id="PS50002">
    <property type="entry name" value="SH3"/>
    <property type="match status" value="1"/>
</dbReference>
<feature type="region of interest" description="Disordered" evidence="3">
    <location>
        <begin position="1"/>
        <end position="24"/>
    </location>
</feature>
<feature type="compositionally biased region" description="Pro residues" evidence="3">
    <location>
        <begin position="236"/>
        <end position="246"/>
    </location>
</feature>
<keyword evidence="7" id="KW-1185">Reference proteome</keyword>
<evidence type="ECO:0000313" key="6">
    <source>
        <dbReference type="EMBL" id="KAJ7772945.1"/>
    </source>
</evidence>
<keyword evidence="4" id="KW-0812">Transmembrane</keyword>
<feature type="region of interest" description="Disordered" evidence="3">
    <location>
        <begin position="131"/>
        <end position="249"/>
    </location>
</feature>
<keyword evidence="4" id="KW-0472">Membrane</keyword>
<feature type="compositionally biased region" description="Pro residues" evidence="3">
    <location>
        <begin position="196"/>
        <end position="216"/>
    </location>
</feature>
<comment type="caution">
    <text evidence="6">The sequence shown here is derived from an EMBL/GenBank/DDBJ whole genome shotgun (WGS) entry which is preliminary data.</text>
</comment>
<feature type="domain" description="SH3" evidence="5">
    <location>
        <begin position="270"/>
        <end position="336"/>
    </location>
</feature>
<sequence>MHHHPARMVRERRQAPSSVVSPSATAIVDHAAPTTTTTSAVDLTPPTSTSVLAAVVAILAVVILIGFGICVYRRKRNAKKSAADSHIVDFSSEKMRRFDVDSKLDLHASAYILEKPSPAFMPGASAADMNPNWVPQIPNRGAGLASQSSSSSKKSKSSKKSLRSSRGWDKTFSKIAPSERSPPPSYMPSVSSPSGVPLPPSPPHLSTLPPTPPTPPANKKLNPFSREIPAAKPEPTDFPPQMPLPSPARSASFATHQAASLAEMDEEAMPPPRLMTVTTPFAPGPESPEDELPISHGETVRILEEYQDGWALVQRVGRIDAPKGVVPRSCLTDRERIIPIYTPGRRL</sequence>
<name>A0AAD7NS55_9AGAR</name>
<feature type="compositionally biased region" description="Low complexity" evidence="3">
    <location>
        <begin position="15"/>
        <end position="24"/>
    </location>
</feature>
<dbReference type="Pfam" id="PF14604">
    <property type="entry name" value="SH3_9"/>
    <property type="match status" value="1"/>
</dbReference>
<evidence type="ECO:0000256" key="3">
    <source>
        <dbReference type="SAM" id="MobiDB-lite"/>
    </source>
</evidence>
<proteinExistence type="predicted"/>
<keyword evidence="1 2" id="KW-0728">SH3 domain</keyword>
<evidence type="ECO:0000259" key="5">
    <source>
        <dbReference type="PROSITE" id="PS50002"/>
    </source>
</evidence>
<evidence type="ECO:0000256" key="1">
    <source>
        <dbReference type="ARBA" id="ARBA00022443"/>
    </source>
</evidence>
<dbReference type="Proteomes" id="UP001215280">
    <property type="component" value="Unassembled WGS sequence"/>
</dbReference>
<gene>
    <name evidence="6" type="ORF">DFH07DRAFT_1057299</name>
</gene>
<dbReference type="InterPro" id="IPR001452">
    <property type="entry name" value="SH3_domain"/>
</dbReference>
<evidence type="ECO:0000313" key="7">
    <source>
        <dbReference type="Proteomes" id="UP001215280"/>
    </source>
</evidence>
<dbReference type="EMBL" id="JARJLG010000018">
    <property type="protein sequence ID" value="KAJ7772945.1"/>
    <property type="molecule type" value="Genomic_DNA"/>
</dbReference>